<proteinExistence type="predicted"/>
<dbReference type="InterPro" id="IPR011935">
    <property type="entry name" value="CHP02231"/>
</dbReference>
<organism evidence="4 5">
    <name type="scientific">Parvicella tangerina</name>
    <dbReference type="NCBI Taxonomy" id="2829795"/>
    <lineage>
        <taxon>Bacteria</taxon>
        <taxon>Pseudomonadati</taxon>
        <taxon>Bacteroidota</taxon>
        <taxon>Flavobacteriia</taxon>
        <taxon>Flavobacteriales</taxon>
        <taxon>Parvicellaceae</taxon>
        <taxon>Parvicella</taxon>
    </lineage>
</organism>
<feature type="coiled-coil region" evidence="1">
    <location>
        <begin position="161"/>
        <end position="188"/>
    </location>
</feature>
<feature type="domain" description="DUF4140" evidence="3">
    <location>
        <begin position="33"/>
        <end position="116"/>
    </location>
</feature>
<keyword evidence="1" id="KW-0175">Coiled coil</keyword>
<keyword evidence="5" id="KW-1185">Reference proteome</keyword>
<evidence type="ECO:0000313" key="5">
    <source>
        <dbReference type="Proteomes" id="UP000683507"/>
    </source>
</evidence>
<dbReference type="AlphaFoldDB" id="A0A916JNK2"/>
<dbReference type="EMBL" id="OU015584">
    <property type="protein sequence ID" value="CAG5083966.1"/>
    <property type="molecule type" value="Genomic_DNA"/>
</dbReference>
<evidence type="ECO:0000313" key="4">
    <source>
        <dbReference type="EMBL" id="CAG5083966.1"/>
    </source>
</evidence>
<protein>
    <recommendedName>
        <fullName evidence="6">Mucoidy inhibitor MuiA family protein</fullName>
    </recommendedName>
</protein>
<dbReference type="NCBIfam" id="TIGR02231">
    <property type="entry name" value="mucoidy inhibitor MuiA family protein"/>
    <property type="match status" value="1"/>
</dbReference>
<dbReference type="Pfam" id="PF13600">
    <property type="entry name" value="DUF4140"/>
    <property type="match status" value="1"/>
</dbReference>
<evidence type="ECO:0008006" key="6">
    <source>
        <dbReference type="Google" id="ProtNLM"/>
    </source>
</evidence>
<gene>
    <name evidence="4" type="ORF">CRYO30217_02341</name>
</gene>
<evidence type="ECO:0000259" key="2">
    <source>
        <dbReference type="Pfam" id="PF13598"/>
    </source>
</evidence>
<sequence>MNKLKIIITCITLLPWLGFSQNEVTSESDIKEVTVFLSGAEIHRTAKVNLKSGSNVITFEQLSPYINPNSIQVKAKNSGVTIVSVNHQANYLKDNSSDAKLKAINDSIEDLTLKRDIRLGHEKVYQEEKSLLITNKSMKGDNMNVDPEDLMDMADFFRSRLLELETKLLDIKLQLNEINDDLYRLQNQKSTLTQGKVKNTKEIIVNVSSKTSASATFEISYVMTQASWVPKYDIRSEDIAEPVNLTYKADVYNYSGYDWKNVNITLSTGNPSIDNTQPTLTNWYLKYYQNYQEKKGKYKSSYGGGAKPMARTAAPPPPAMESDDAVFSTVNEEPNTIADFTEMVESTVNTEFQISVPYTINSDGKPYLVEIQETELPVEYAYMAIPKQDQDAFLLGRVTGWGKYNLLPGDANVYFEGTFVGTSYLYTNSTNDTLDISLGRDKGIVIKRNKVDELCKNQKIGGNHKTSRGYEIEVRNNKSKEIDIKIQDQIPLSSYKEIEVSLEEQGGAEYNEQTGELTWLLKVAPGETKTLKFAFEVKYPKDYNISNL</sequence>
<reference evidence="4" key="1">
    <citation type="submission" date="2021-04" db="EMBL/GenBank/DDBJ databases">
        <authorList>
            <person name="Rodrigo-Torres L."/>
            <person name="Arahal R. D."/>
            <person name="Lucena T."/>
        </authorList>
    </citation>
    <scope>NUCLEOTIDE SEQUENCE</scope>
    <source>
        <strain evidence="4">AS29M-1</strain>
    </source>
</reference>
<dbReference type="Pfam" id="PF13598">
    <property type="entry name" value="DUF4139"/>
    <property type="match status" value="1"/>
</dbReference>
<dbReference type="RefSeq" id="WP_258542571.1">
    <property type="nucleotide sequence ID" value="NZ_OU015584.1"/>
</dbReference>
<dbReference type="InterPro" id="IPR037291">
    <property type="entry name" value="DUF4139"/>
</dbReference>
<evidence type="ECO:0000256" key="1">
    <source>
        <dbReference type="SAM" id="Coils"/>
    </source>
</evidence>
<feature type="domain" description="DUF4139" evidence="2">
    <location>
        <begin position="218"/>
        <end position="541"/>
    </location>
</feature>
<dbReference type="KEGG" id="ptan:CRYO30217_02341"/>
<name>A0A916JNK2_9FLAO</name>
<accession>A0A916JNK2</accession>
<evidence type="ECO:0000259" key="3">
    <source>
        <dbReference type="Pfam" id="PF13600"/>
    </source>
</evidence>
<dbReference type="InterPro" id="IPR025554">
    <property type="entry name" value="DUF4140"/>
</dbReference>
<dbReference type="PANTHER" id="PTHR31005">
    <property type="entry name" value="DUF4139 DOMAIN-CONTAINING PROTEIN"/>
    <property type="match status" value="1"/>
</dbReference>
<dbReference type="PANTHER" id="PTHR31005:SF8">
    <property type="entry name" value="DUF4139 DOMAIN-CONTAINING PROTEIN"/>
    <property type="match status" value="1"/>
</dbReference>
<dbReference type="Proteomes" id="UP000683507">
    <property type="component" value="Chromosome"/>
</dbReference>